<organism evidence="3 4">
    <name type="scientific">Ophiostoma piceae (strain UAMH 11346)</name>
    <name type="common">Sap stain fungus</name>
    <dbReference type="NCBI Taxonomy" id="1262450"/>
    <lineage>
        <taxon>Eukaryota</taxon>
        <taxon>Fungi</taxon>
        <taxon>Dikarya</taxon>
        <taxon>Ascomycota</taxon>
        <taxon>Pezizomycotina</taxon>
        <taxon>Sordariomycetes</taxon>
        <taxon>Sordariomycetidae</taxon>
        <taxon>Ophiostomatales</taxon>
        <taxon>Ophiostomataceae</taxon>
        <taxon>Ophiostoma</taxon>
    </lineage>
</organism>
<gene>
    <name evidence="3" type="ORF">F503_03143</name>
</gene>
<dbReference type="Proteomes" id="UP000016923">
    <property type="component" value="Unassembled WGS sequence"/>
</dbReference>
<feature type="domain" description="T6SS Phospholipase effector Tle1-like catalytic" evidence="2">
    <location>
        <begin position="48"/>
        <end position="354"/>
    </location>
</feature>
<protein>
    <submittedName>
        <fullName evidence="3">Peptidoglycan binding domain-containing protein</fullName>
    </submittedName>
</protein>
<dbReference type="OMA" id="YWERYLL"/>
<dbReference type="OrthoDB" id="3057168at2759"/>
<evidence type="ECO:0000256" key="1">
    <source>
        <dbReference type="SAM" id="MobiDB-lite"/>
    </source>
</evidence>
<feature type="region of interest" description="Disordered" evidence="1">
    <location>
        <begin position="601"/>
        <end position="622"/>
    </location>
</feature>
<reference evidence="3 4" key="1">
    <citation type="journal article" date="2013" name="BMC Genomics">
        <title>The genome and transcriptome of the pine saprophyte Ophiostoma piceae, and a comparison with the bark beetle-associated pine pathogen Grosmannia clavigera.</title>
        <authorList>
            <person name="Haridas S."/>
            <person name="Wang Y."/>
            <person name="Lim L."/>
            <person name="Massoumi Alamouti S."/>
            <person name="Jackman S."/>
            <person name="Docking R."/>
            <person name="Robertson G."/>
            <person name="Birol I."/>
            <person name="Bohlmann J."/>
            <person name="Breuil C."/>
        </authorList>
    </citation>
    <scope>NUCLEOTIDE SEQUENCE [LARGE SCALE GENOMIC DNA]</scope>
    <source>
        <strain evidence="3 4">UAMH 11346</strain>
    </source>
</reference>
<dbReference type="PANTHER" id="PTHR33840:SF1">
    <property type="entry name" value="TLE1 PHOSPHOLIPASE DOMAIN-CONTAINING PROTEIN"/>
    <property type="match status" value="1"/>
</dbReference>
<dbReference type="EMBL" id="KE148152">
    <property type="protein sequence ID" value="EPE06716.1"/>
    <property type="molecule type" value="Genomic_DNA"/>
</dbReference>
<evidence type="ECO:0000259" key="2">
    <source>
        <dbReference type="Pfam" id="PF09994"/>
    </source>
</evidence>
<dbReference type="SUPFAM" id="SSF53474">
    <property type="entry name" value="alpha/beta-Hydrolases"/>
    <property type="match status" value="1"/>
</dbReference>
<evidence type="ECO:0000313" key="4">
    <source>
        <dbReference type="Proteomes" id="UP000016923"/>
    </source>
</evidence>
<accession>S3C4H4</accession>
<name>S3C4H4_OPHP1</name>
<dbReference type="PANTHER" id="PTHR33840">
    <property type="match status" value="1"/>
</dbReference>
<sequence length="654" mass="71917">MTTFYPSPTLDGSAPVKPATGSEAVPSAVHHFTHTPPSERDLTAPASKTLVVCCDGTWVNAVGKNSLDSPPTNVSRLIRVLRQNGDQDSGHRSQILLYHPGVGSSGHLVDKTFGGAFGMGLDQDICEMYQFICLNYVGGDSIVLVGFSRGAFTARSVADLVATVGLLTPEGQGRFYDIFEDYENMANLEHTDADFICPAGTLEPSSGEEGEAWIRWENRRKTQYRAWLKAEGYSKDSYLSSDGRETEITIKAVAVWDTVGSLGIPAAPVIGLKGSSKQWKFTNTQISRKVENAFQALALDEPRYDFLPSLWERLPDNTTTNLRQVWFPGSHSNIGGGWEDQQMANLTLAWMCDQLAGPRVGVVFDDARLAELFKDGLRYDASHPFPHVTPAVPLPSIIESHSTPLPWAAKAVYASATKHARRDAEKCPGKYQHSHPDGTLAELWGRGARPWALGQIRMPSWFQRLPGKTVRKPGQFIRVDPSTNIAKPNEPLLNTNESVHVSARVRLACGGLDLDDKHPWPCTGLTGETAPDEDDDDKKHKIPLWRLERVDAVADVPRDEPSSRDAAFPLYPLYPLSKVAAAGRWQWAFAREEAIYEKPARGDRDSNCQMPTNGPPMRALPEELPTGRYERLLLGMTAGSADVLSWAAANPPLQ</sequence>
<dbReference type="InterPro" id="IPR029058">
    <property type="entry name" value="AB_hydrolase_fold"/>
</dbReference>
<evidence type="ECO:0000313" key="3">
    <source>
        <dbReference type="EMBL" id="EPE06716.1"/>
    </source>
</evidence>
<dbReference type="HOGENOM" id="CLU_005049_1_1_1"/>
<dbReference type="InterPro" id="IPR018712">
    <property type="entry name" value="Tle1-like_cat"/>
</dbReference>
<proteinExistence type="predicted"/>
<dbReference type="STRING" id="1262450.S3C4H4"/>
<dbReference type="VEuPathDB" id="FungiDB:F503_03143"/>
<keyword evidence="4" id="KW-1185">Reference proteome</keyword>
<dbReference type="Pfam" id="PF09994">
    <property type="entry name" value="T6SS_Tle1-like_cat"/>
    <property type="match status" value="1"/>
</dbReference>
<dbReference type="AlphaFoldDB" id="S3C4H4"/>
<dbReference type="eggNOG" id="ENOG502QSYI">
    <property type="taxonomic scope" value="Eukaryota"/>
</dbReference>
<feature type="region of interest" description="Disordered" evidence="1">
    <location>
        <begin position="1"/>
        <end position="24"/>
    </location>
</feature>